<dbReference type="InterPro" id="IPR014001">
    <property type="entry name" value="Helicase_ATP-bd"/>
</dbReference>
<dbReference type="InterPro" id="IPR050496">
    <property type="entry name" value="SNF2_RAD54_helicase_repair"/>
</dbReference>
<dbReference type="GO" id="GO:0004386">
    <property type="term" value="F:helicase activity"/>
    <property type="evidence" value="ECO:0007669"/>
    <property type="project" value="UniProtKB-KW"/>
</dbReference>
<dbReference type="InterPro" id="IPR001650">
    <property type="entry name" value="Helicase_C-like"/>
</dbReference>
<evidence type="ECO:0000256" key="4">
    <source>
        <dbReference type="ARBA" id="ARBA00022801"/>
    </source>
</evidence>
<keyword evidence="6" id="KW-0862">Zinc</keyword>
<dbReference type="InterPro" id="IPR000330">
    <property type="entry name" value="SNF2_N"/>
</dbReference>
<evidence type="ECO:0000313" key="13">
    <source>
        <dbReference type="EMBL" id="ETV80798.1"/>
    </source>
</evidence>
<evidence type="ECO:0000256" key="6">
    <source>
        <dbReference type="ARBA" id="ARBA00022833"/>
    </source>
</evidence>
<dbReference type="AlphaFoldDB" id="W4GPJ1"/>
<dbReference type="GeneID" id="20808270"/>
<dbReference type="SUPFAM" id="SSF52540">
    <property type="entry name" value="P-loop containing nucleoside triphosphate hydrolases"/>
    <property type="match status" value="2"/>
</dbReference>
<evidence type="ECO:0000256" key="7">
    <source>
        <dbReference type="ARBA" id="ARBA00022840"/>
    </source>
</evidence>
<dbReference type="EMBL" id="KI913125">
    <property type="protein sequence ID" value="ETV80798.1"/>
    <property type="molecule type" value="Genomic_DNA"/>
</dbReference>
<dbReference type="SMART" id="SM00487">
    <property type="entry name" value="DEXDc"/>
    <property type="match status" value="1"/>
</dbReference>
<evidence type="ECO:0000256" key="1">
    <source>
        <dbReference type="ARBA" id="ARBA00022723"/>
    </source>
</evidence>
<dbReference type="Gene3D" id="3.40.50.10810">
    <property type="entry name" value="Tandem AAA-ATPase domain"/>
    <property type="match status" value="1"/>
</dbReference>
<protein>
    <recommendedName>
        <fullName evidence="14">DNA repair and recombination protein RAD54</fullName>
    </recommendedName>
</protein>
<dbReference type="InterPro" id="IPR049730">
    <property type="entry name" value="SNF2/RAD54-like_C"/>
</dbReference>
<dbReference type="VEuPathDB" id="FungiDB:H257_06274"/>
<sequence length="984" mass="111254">MSLLRMRPKAFPSDRNKQFVSPNGAPPSSSSRRSDNYTSGDMVIKNLPFLSFLNPLRDLECLFKPFKSPCESLRTQESVRLLSVKTLGSRRRWGNVPTSMTQVQPAVDVVMDYVPEVVPQEDKVEEKKKDDEPVAEPLVLWSGVVDGKDVEVVVPEVIGKFLRPHQREGVQFVFDCVSGNRGFAGNGCILADDMGLGKTLQSIAIMYTLLCTSMEHPDKPTLNRAVVVCPTSLVKNWDDEIIKWLKGKVKTIALFESGRENVVSGIMSFINGSKRTNNSTAPKVLIISYETFRMHAAKFVNEPQACELLICDEAHRLKNAQSQINQALAALPCKRRILLSGTPMQNDLEEFYAMVDFTNPNILGDTREFRRRYLGPILVGREPDCSDHDRKHAQRCSGEMCEVVNQFILRRTNALNAKFLPPKLTQVVCCNLSYIQQQIYSHFLHSNAYRNMMKKNSTHVLSSITALKKLCNHPSLIFEQSANGQTKIAAGFEDCMAYLPEQGHRQRSCHPEWSGKFQVLDRLMQVMRRKTDDRIVIVSNYTQTLDVVSALCRERNFPAVRLDGSTSAKKRKNLVDVFNDPKSNSFAFLLSSKAGGCGINLIGANRLVLFDPDWNPATDKQAAARIWREGQKKQCFIYRFVATGTLEEKIFQRQLSKEGLQSIVDDKEEVNSLSTKDLKRLFVFMEGTPSDTHDQLKCLRCNISNESCDDHSMVVQPQLGMPAEEDLNNWSHHYSYATVDDEIMQEAQANQSLVSFVFSCRVDWELFQVRAEKERQDQLAVDQENLLKAATRRNADNDEEEEDESGVSDEEEEVELPRVRPSKRRPTPPAPSGRIKRSPHKALDSSDDEVEESESDHDAYLYEKPTLKRPKVSDLSDVEFQAAPRRQHQQPSTHMDVLSGTDDDDAHQEEPSMEAAAASILELQSMLGQECYADDDEEETKEEVIWACNRCTMHNPLEADSCEGCGMPQPRKAKKLLSTSIYVD</sequence>
<proteinExistence type="predicted"/>
<dbReference type="PROSITE" id="PS01358">
    <property type="entry name" value="ZF_RANBP2_1"/>
    <property type="match status" value="1"/>
</dbReference>
<dbReference type="Gene3D" id="3.40.50.300">
    <property type="entry name" value="P-loop containing nucleotide triphosphate hydrolases"/>
    <property type="match status" value="1"/>
</dbReference>
<dbReference type="PROSITE" id="PS51192">
    <property type="entry name" value="HELICASE_ATP_BIND_1"/>
    <property type="match status" value="1"/>
</dbReference>
<dbReference type="SMART" id="SM00490">
    <property type="entry name" value="HELICc"/>
    <property type="match status" value="1"/>
</dbReference>
<keyword evidence="4" id="KW-0378">Hydrolase</keyword>
<dbReference type="PANTHER" id="PTHR45629">
    <property type="entry name" value="SNF2/RAD54 FAMILY MEMBER"/>
    <property type="match status" value="1"/>
</dbReference>
<evidence type="ECO:0000259" key="10">
    <source>
        <dbReference type="PROSITE" id="PS50199"/>
    </source>
</evidence>
<dbReference type="GO" id="GO:0005524">
    <property type="term" value="F:ATP binding"/>
    <property type="evidence" value="ECO:0007669"/>
    <property type="project" value="UniProtKB-KW"/>
</dbReference>
<dbReference type="SMART" id="SM00547">
    <property type="entry name" value="ZnF_RBZ"/>
    <property type="match status" value="1"/>
</dbReference>
<reference evidence="13" key="1">
    <citation type="submission" date="2013-12" db="EMBL/GenBank/DDBJ databases">
        <title>The Genome Sequence of Aphanomyces astaci APO3.</title>
        <authorList>
            <consortium name="The Broad Institute Genomics Platform"/>
            <person name="Russ C."/>
            <person name="Tyler B."/>
            <person name="van West P."/>
            <person name="Dieguez-Uribeondo J."/>
            <person name="Young S.K."/>
            <person name="Zeng Q."/>
            <person name="Gargeya S."/>
            <person name="Fitzgerald M."/>
            <person name="Abouelleil A."/>
            <person name="Alvarado L."/>
            <person name="Chapman S.B."/>
            <person name="Gainer-Dewar J."/>
            <person name="Goldberg J."/>
            <person name="Griggs A."/>
            <person name="Gujja S."/>
            <person name="Hansen M."/>
            <person name="Howarth C."/>
            <person name="Imamovic A."/>
            <person name="Ireland A."/>
            <person name="Larimer J."/>
            <person name="McCowan C."/>
            <person name="Murphy C."/>
            <person name="Pearson M."/>
            <person name="Poon T.W."/>
            <person name="Priest M."/>
            <person name="Roberts A."/>
            <person name="Saif S."/>
            <person name="Shea T."/>
            <person name="Sykes S."/>
            <person name="Wortman J."/>
            <person name="Nusbaum C."/>
            <person name="Birren B."/>
        </authorList>
    </citation>
    <scope>NUCLEOTIDE SEQUENCE [LARGE SCALE GENOMIC DNA]</scope>
    <source>
        <strain evidence="13">APO3</strain>
    </source>
</reference>
<dbReference type="GO" id="GO:0007131">
    <property type="term" value="P:reciprocal meiotic recombination"/>
    <property type="evidence" value="ECO:0007669"/>
    <property type="project" value="TreeGrafter"/>
</dbReference>
<keyword evidence="5" id="KW-0347">Helicase</keyword>
<name>W4GPJ1_APHAT</name>
<dbReference type="FunFam" id="3.40.50.10810:FF:000021">
    <property type="entry name" value="DNA repair and recombination protein RAD54"/>
    <property type="match status" value="1"/>
</dbReference>
<dbReference type="GO" id="GO:0015616">
    <property type="term" value="F:DNA translocase activity"/>
    <property type="evidence" value="ECO:0007669"/>
    <property type="project" value="TreeGrafter"/>
</dbReference>
<evidence type="ECO:0000256" key="2">
    <source>
        <dbReference type="ARBA" id="ARBA00022741"/>
    </source>
</evidence>
<keyword evidence="2" id="KW-0547">Nucleotide-binding</keyword>
<feature type="compositionally biased region" description="Acidic residues" evidence="9">
    <location>
        <begin position="845"/>
        <end position="855"/>
    </location>
</feature>
<dbReference type="STRING" id="112090.W4GPJ1"/>
<evidence type="ECO:0000256" key="9">
    <source>
        <dbReference type="SAM" id="MobiDB-lite"/>
    </source>
</evidence>
<dbReference type="Pfam" id="PF00176">
    <property type="entry name" value="SNF2-rel_dom"/>
    <property type="match status" value="1"/>
</dbReference>
<feature type="domain" description="RanBP2-type" evidence="10">
    <location>
        <begin position="941"/>
        <end position="971"/>
    </location>
</feature>
<evidence type="ECO:0000259" key="12">
    <source>
        <dbReference type="PROSITE" id="PS51194"/>
    </source>
</evidence>
<evidence type="ECO:0000256" key="8">
    <source>
        <dbReference type="PROSITE-ProRule" id="PRU00322"/>
    </source>
</evidence>
<dbReference type="RefSeq" id="XP_009829745.1">
    <property type="nucleotide sequence ID" value="XM_009831443.1"/>
</dbReference>
<dbReference type="PANTHER" id="PTHR45629:SF7">
    <property type="entry name" value="DNA EXCISION REPAIR PROTEIN ERCC-6-RELATED"/>
    <property type="match status" value="1"/>
</dbReference>
<evidence type="ECO:0000259" key="11">
    <source>
        <dbReference type="PROSITE" id="PS51192"/>
    </source>
</evidence>
<evidence type="ECO:0008006" key="14">
    <source>
        <dbReference type="Google" id="ProtNLM"/>
    </source>
</evidence>
<gene>
    <name evidence="13" type="ORF">H257_06274</name>
</gene>
<keyword evidence="3 8" id="KW-0863">Zinc-finger</keyword>
<accession>W4GPJ1</accession>
<evidence type="ECO:0000256" key="5">
    <source>
        <dbReference type="ARBA" id="ARBA00022806"/>
    </source>
</evidence>
<feature type="domain" description="Helicase C-terminal" evidence="12">
    <location>
        <begin position="519"/>
        <end position="679"/>
    </location>
</feature>
<dbReference type="GO" id="GO:0016787">
    <property type="term" value="F:hydrolase activity"/>
    <property type="evidence" value="ECO:0007669"/>
    <property type="project" value="UniProtKB-KW"/>
</dbReference>
<dbReference type="CDD" id="cd18004">
    <property type="entry name" value="DEXHc_RAD54"/>
    <property type="match status" value="1"/>
</dbReference>
<feature type="region of interest" description="Disordered" evidence="9">
    <location>
        <begin position="13"/>
        <end position="37"/>
    </location>
</feature>
<dbReference type="InterPro" id="IPR001876">
    <property type="entry name" value="Znf_RanBP2"/>
</dbReference>
<dbReference type="InterPro" id="IPR038718">
    <property type="entry name" value="SNF2-like_sf"/>
</dbReference>
<dbReference type="GO" id="GO:0005634">
    <property type="term" value="C:nucleus"/>
    <property type="evidence" value="ECO:0007669"/>
    <property type="project" value="TreeGrafter"/>
</dbReference>
<evidence type="ECO:0000256" key="3">
    <source>
        <dbReference type="ARBA" id="ARBA00022771"/>
    </source>
</evidence>
<dbReference type="PROSITE" id="PS51194">
    <property type="entry name" value="HELICASE_CTER"/>
    <property type="match status" value="1"/>
</dbReference>
<feature type="region of interest" description="Disordered" evidence="9">
    <location>
        <begin position="790"/>
        <end position="912"/>
    </location>
</feature>
<feature type="compositionally biased region" description="Acidic residues" evidence="9">
    <location>
        <begin position="797"/>
        <end position="814"/>
    </location>
</feature>
<dbReference type="Gene3D" id="2.30.30.380">
    <property type="entry name" value="Zn-finger domain of Sec23/24"/>
    <property type="match status" value="1"/>
</dbReference>
<dbReference type="PROSITE" id="PS50199">
    <property type="entry name" value="ZF_RANBP2_2"/>
    <property type="match status" value="1"/>
</dbReference>
<organism evidence="13">
    <name type="scientific">Aphanomyces astaci</name>
    <name type="common">Crayfish plague agent</name>
    <dbReference type="NCBI Taxonomy" id="112090"/>
    <lineage>
        <taxon>Eukaryota</taxon>
        <taxon>Sar</taxon>
        <taxon>Stramenopiles</taxon>
        <taxon>Oomycota</taxon>
        <taxon>Saprolegniomycetes</taxon>
        <taxon>Saprolegniales</taxon>
        <taxon>Verrucalvaceae</taxon>
        <taxon>Aphanomyces</taxon>
    </lineage>
</organism>
<dbReference type="FunFam" id="3.40.50.300:FF:000332">
    <property type="entry name" value="DNA repair and recombination protein RAD54-like"/>
    <property type="match status" value="1"/>
</dbReference>
<feature type="domain" description="Helicase ATP-binding" evidence="11">
    <location>
        <begin position="179"/>
        <end position="361"/>
    </location>
</feature>
<dbReference type="GO" id="GO:0045003">
    <property type="term" value="P:double-strand break repair via synthesis-dependent strand annealing"/>
    <property type="evidence" value="ECO:0007669"/>
    <property type="project" value="TreeGrafter"/>
</dbReference>
<dbReference type="Gene3D" id="1.20.120.850">
    <property type="entry name" value="SWI2/SNF2 ATPases, N-terminal domain"/>
    <property type="match status" value="1"/>
</dbReference>
<dbReference type="Pfam" id="PF00271">
    <property type="entry name" value="Helicase_C"/>
    <property type="match status" value="1"/>
</dbReference>
<keyword evidence="1" id="KW-0479">Metal-binding</keyword>
<dbReference type="CDD" id="cd18793">
    <property type="entry name" value="SF2_C_SNF"/>
    <property type="match status" value="1"/>
</dbReference>
<dbReference type="InterPro" id="IPR027417">
    <property type="entry name" value="P-loop_NTPase"/>
</dbReference>
<dbReference type="OrthoDB" id="413460at2759"/>
<dbReference type="GO" id="GO:0008270">
    <property type="term" value="F:zinc ion binding"/>
    <property type="evidence" value="ECO:0007669"/>
    <property type="project" value="UniProtKB-KW"/>
</dbReference>
<keyword evidence="7" id="KW-0067">ATP-binding</keyword>